<gene>
    <name evidence="3" type="ORF">SEA_BING_28</name>
</gene>
<proteinExistence type="predicted"/>
<dbReference type="Pfam" id="PF00041">
    <property type="entry name" value="fn3"/>
    <property type="match status" value="2"/>
</dbReference>
<dbReference type="Proteomes" id="UP000241360">
    <property type="component" value="Segment"/>
</dbReference>
<dbReference type="EMBL" id="MG757154">
    <property type="protein sequence ID" value="AVD99450.1"/>
    <property type="molecule type" value="Genomic_DNA"/>
</dbReference>
<dbReference type="InterPro" id="IPR013783">
    <property type="entry name" value="Ig-like_fold"/>
</dbReference>
<dbReference type="InterPro" id="IPR036116">
    <property type="entry name" value="FN3_sf"/>
</dbReference>
<name>A0A2L1IW61_9CAUD</name>
<evidence type="ECO:0000313" key="3">
    <source>
        <dbReference type="EMBL" id="AVD99450.1"/>
    </source>
</evidence>
<feature type="domain" description="Fibronectin type-III" evidence="2">
    <location>
        <begin position="199"/>
        <end position="289"/>
    </location>
</feature>
<dbReference type="OrthoDB" id="6896at10239"/>
<dbReference type="PANTHER" id="PTHR13817:SF73">
    <property type="entry name" value="FIBRONECTIN TYPE-III DOMAIN-CONTAINING PROTEIN"/>
    <property type="match status" value="1"/>
</dbReference>
<accession>A0A2L1IW61</accession>
<feature type="domain" description="Fibronectin type-III" evidence="2">
    <location>
        <begin position="107"/>
        <end position="196"/>
    </location>
</feature>
<keyword evidence="4" id="KW-1185">Reference proteome</keyword>
<evidence type="ECO:0000313" key="4">
    <source>
        <dbReference type="Proteomes" id="UP000241360"/>
    </source>
</evidence>
<sequence length="328" mass="34952">MTDYTKTTGVNGKMVIRDTGTDVEFYFQAGYNSDWWNGMPFNWTANGKTTSKTINYPTGRPFYKVGEVRITDSQTVTFRLTDGSSATGIGGPTTFSQAIKRDTIPAKPTTPVISNITASSVYVTFSDGSNGGDAIDARQIGYGTSSTSVQHTVSSDRSTTISGLSAGTTYYFWARTHNSEGWSAWSGRATAKTLKVPDPPTAPLLAAVRMTSVDVAFTANGNGGSPITGYEVGYSTSASGSPTTTISATSPKTITGLVPGTLYYFRTRAKSSVGWSAWSAATSIRTLAGAYVKVGAEWKLAVPYVKVDGVWKLAEPWTKAVGVWKRTT</sequence>
<protein>
    <recommendedName>
        <fullName evidence="2">Fibronectin type-III domain-containing protein</fullName>
    </recommendedName>
</protein>
<evidence type="ECO:0000256" key="1">
    <source>
        <dbReference type="ARBA" id="ARBA00022737"/>
    </source>
</evidence>
<dbReference type="SUPFAM" id="SSF49265">
    <property type="entry name" value="Fibronectin type III"/>
    <property type="match status" value="1"/>
</dbReference>
<dbReference type="InterPro" id="IPR050964">
    <property type="entry name" value="Striated_Muscle_Regulatory"/>
</dbReference>
<dbReference type="PANTHER" id="PTHR13817">
    <property type="entry name" value="TITIN"/>
    <property type="match status" value="1"/>
</dbReference>
<keyword evidence="1" id="KW-0677">Repeat</keyword>
<dbReference type="PRINTS" id="PR00014">
    <property type="entry name" value="FNTYPEIII"/>
</dbReference>
<evidence type="ECO:0000259" key="2">
    <source>
        <dbReference type="PROSITE" id="PS50853"/>
    </source>
</evidence>
<reference evidence="4" key="1">
    <citation type="submission" date="2018-01" db="EMBL/GenBank/DDBJ databases">
        <authorList>
            <person name="Wardenburg K.E."/>
            <person name="Rana S."/>
            <person name="Felix E."/>
            <person name="Puentes R.J."/>
            <person name="Shaffer C.D."/>
            <person name="Weston-Hafer K.A."/>
            <person name="Russell D.A."/>
            <person name="Pope W.H."/>
            <person name="Jacobs-Sera D."/>
            <person name="Hendrix R.W."/>
            <person name="Hatfull G.F."/>
        </authorList>
    </citation>
    <scope>NUCLEOTIDE SEQUENCE [LARGE SCALE GENOMIC DNA]</scope>
</reference>
<dbReference type="CDD" id="cd00063">
    <property type="entry name" value="FN3"/>
    <property type="match status" value="2"/>
</dbReference>
<dbReference type="SMART" id="SM00060">
    <property type="entry name" value="FN3"/>
    <property type="match status" value="2"/>
</dbReference>
<organism evidence="3 4">
    <name type="scientific">Streptomyces phage Bing</name>
    <dbReference type="NCBI Taxonomy" id="2079427"/>
    <lineage>
        <taxon>Viruses</taxon>
        <taxon>Duplodnaviria</taxon>
        <taxon>Heunggongvirae</taxon>
        <taxon>Uroviricota</taxon>
        <taxon>Caudoviricetes</taxon>
        <taxon>Bingvirus</taxon>
        <taxon>Bingvirus bing</taxon>
    </lineage>
</organism>
<dbReference type="PROSITE" id="PS50853">
    <property type="entry name" value="FN3"/>
    <property type="match status" value="2"/>
</dbReference>
<dbReference type="Gene3D" id="2.60.40.10">
    <property type="entry name" value="Immunoglobulins"/>
    <property type="match status" value="2"/>
</dbReference>
<dbReference type="InterPro" id="IPR003961">
    <property type="entry name" value="FN3_dom"/>
</dbReference>